<dbReference type="PROSITE" id="PS50005">
    <property type="entry name" value="TPR"/>
    <property type="match status" value="1"/>
</dbReference>
<dbReference type="Proteomes" id="UP000541969">
    <property type="component" value="Unassembled WGS sequence"/>
</dbReference>
<dbReference type="InterPro" id="IPR019734">
    <property type="entry name" value="TPR_rpt"/>
</dbReference>
<proteinExistence type="predicted"/>
<dbReference type="InterPro" id="IPR011990">
    <property type="entry name" value="TPR-like_helical_dom_sf"/>
</dbReference>
<protein>
    <submittedName>
        <fullName evidence="3">Tetratricopeptide (TPR) repeat protein</fullName>
    </submittedName>
</protein>
<evidence type="ECO:0000313" key="4">
    <source>
        <dbReference type="Proteomes" id="UP000541969"/>
    </source>
</evidence>
<name>A0A853CP33_9ACTN</name>
<evidence type="ECO:0000259" key="2">
    <source>
        <dbReference type="Pfam" id="PF12770"/>
    </source>
</evidence>
<organism evidence="3 4">
    <name type="scientific">Petropleomorpha daqingensis</name>
    <dbReference type="NCBI Taxonomy" id="2026353"/>
    <lineage>
        <taxon>Bacteria</taxon>
        <taxon>Bacillati</taxon>
        <taxon>Actinomycetota</taxon>
        <taxon>Actinomycetes</taxon>
        <taxon>Geodermatophilales</taxon>
        <taxon>Geodermatophilaceae</taxon>
        <taxon>Petropleomorpha</taxon>
    </lineage>
</organism>
<dbReference type="AlphaFoldDB" id="A0A853CP33"/>
<dbReference type="Gene3D" id="1.25.40.10">
    <property type="entry name" value="Tetratricopeptide repeat domain"/>
    <property type="match status" value="2"/>
</dbReference>
<gene>
    <name evidence="3" type="ORF">GGQ55_004246</name>
</gene>
<sequence>MDGTTLELAQEALRLAEADPVEAVTRARSAVRRAERSADGVARAVAERAWGLALRHGGHLDKALVHLRRAVDVALEAGAPEVAGEARMSLAYALVERGRAGQALDEIGRALRQLDGVAHARAQTQRGSILLDMGRHAEALEEYEAALPVLQEAGDLLWSYRVVWNRGLARAYRHEFLGAEEDLRRAEELADRLDLPLSVGFAQANLAFVLGLRGDVPAALDHSARAEERIRAHGAQLGELLKDRSELLLSVRLVSEARETAEASVAEYERERRSIKLPQVRLVLAQSALLEGDADGALRHARRAVAEFSRQRRPEFTALARLGVLQAQHAAGAVPPAGARAAEEAAATLAAVRWPAAAMEARLLAAALLRDRGRPDDADRHLGAAAATRRTGPATLRARGWYAEARLRAEAGRRQAACTALRTGLRILDEHRAVLGATDVRAHAAAHRSELVELGLRLALDGGSPRQVLEWVERGKATDLLVQRPVRPPEDPEVAQALAELRATVLQINELQAGGERGPALDELMARQPLLERRVRDATRRIGGAGTGRLPAPVPVGALAERLDGAALVELFVLDGVLCAVTVVGARSRVHRLAATADVEGLLDRVLHALRRLVRRNVDAAGRAAAEDLLRAAAARLDERLLGTLPELGDRPLVVVPTGALQCLPWAVLPSCAARPVAVAPSASLWHAARSRPVETGGRVVVAAGPSLEGAVSEVRGVGDVHGVEPMLPPEATVARVLKEMEGAALVHLAAHGRLVADNPLFSDVLLADGPLLAYDVERLDRAPHTVVLAACDTARSVVCAGDELLGLGAVFLGGGTAQLVAPMLPVPDVETAEIMGTFHRMLAAGSGAADALVRTRAQVGEDVGAAAAASFVVLGAGV</sequence>
<dbReference type="SMART" id="SM00028">
    <property type="entry name" value="TPR"/>
    <property type="match status" value="7"/>
</dbReference>
<comment type="caution">
    <text evidence="3">The sequence shown here is derived from an EMBL/GenBank/DDBJ whole genome shotgun (WGS) entry which is preliminary data.</text>
</comment>
<dbReference type="Pfam" id="PF12770">
    <property type="entry name" value="CHAT"/>
    <property type="match status" value="1"/>
</dbReference>
<dbReference type="EMBL" id="JACBZT010000001">
    <property type="protein sequence ID" value="NYJ07968.1"/>
    <property type="molecule type" value="Genomic_DNA"/>
</dbReference>
<dbReference type="RefSeq" id="WP_179720202.1">
    <property type="nucleotide sequence ID" value="NZ_JACBZT010000001.1"/>
</dbReference>
<dbReference type="SUPFAM" id="SSF48452">
    <property type="entry name" value="TPR-like"/>
    <property type="match status" value="1"/>
</dbReference>
<keyword evidence="4" id="KW-1185">Reference proteome</keyword>
<evidence type="ECO:0000256" key="1">
    <source>
        <dbReference type="PROSITE-ProRule" id="PRU00339"/>
    </source>
</evidence>
<keyword evidence="1" id="KW-0802">TPR repeat</keyword>
<dbReference type="InterPro" id="IPR024983">
    <property type="entry name" value="CHAT_dom"/>
</dbReference>
<accession>A0A853CP33</accession>
<reference evidence="3 4" key="1">
    <citation type="submission" date="2020-07" db="EMBL/GenBank/DDBJ databases">
        <title>Sequencing the genomes of 1000 actinobacteria strains.</title>
        <authorList>
            <person name="Klenk H.-P."/>
        </authorList>
    </citation>
    <scope>NUCLEOTIDE SEQUENCE [LARGE SCALE GENOMIC DNA]</scope>
    <source>
        <strain evidence="3 4">DSM 104001</strain>
    </source>
</reference>
<evidence type="ECO:0000313" key="3">
    <source>
        <dbReference type="EMBL" id="NYJ07968.1"/>
    </source>
</evidence>
<feature type="repeat" description="TPR" evidence="1">
    <location>
        <begin position="120"/>
        <end position="153"/>
    </location>
</feature>
<feature type="domain" description="CHAT" evidence="2">
    <location>
        <begin position="633"/>
        <end position="860"/>
    </location>
</feature>